<dbReference type="EMBL" id="KZ613476">
    <property type="protein sequence ID" value="PMD22852.1"/>
    <property type="molecule type" value="Genomic_DNA"/>
</dbReference>
<accession>A0A2J6Q9D0</accession>
<name>A0A2J6Q9D0_9HELO</name>
<reference evidence="1 2" key="1">
    <citation type="submission" date="2016-05" db="EMBL/GenBank/DDBJ databases">
        <title>A degradative enzymes factory behind the ericoid mycorrhizal symbiosis.</title>
        <authorList>
            <consortium name="DOE Joint Genome Institute"/>
            <person name="Martino E."/>
            <person name="Morin E."/>
            <person name="Grelet G."/>
            <person name="Kuo A."/>
            <person name="Kohler A."/>
            <person name="Daghino S."/>
            <person name="Barry K."/>
            <person name="Choi C."/>
            <person name="Cichocki N."/>
            <person name="Clum A."/>
            <person name="Copeland A."/>
            <person name="Hainaut M."/>
            <person name="Haridas S."/>
            <person name="Labutti K."/>
            <person name="Lindquist E."/>
            <person name="Lipzen A."/>
            <person name="Khouja H.-R."/>
            <person name="Murat C."/>
            <person name="Ohm R."/>
            <person name="Olson A."/>
            <person name="Spatafora J."/>
            <person name="Veneault-Fourrey C."/>
            <person name="Henrissat B."/>
            <person name="Grigoriev I."/>
            <person name="Martin F."/>
            <person name="Perotto S."/>
        </authorList>
    </citation>
    <scope>NUCLEOTIDE SEQUENCE [LARGE SCALE GENOMIC DNA]</scope>
    <source>
        <strain evidence="1 2">UAMH 7357</strain>
    </source>
</reference>
<dbReference type="Proteomes" id="UP000235672">
    <property type="component" value="Unassembled WGS sequence"/>
</dbReference>
<organism evidence="1 2">
    <name type="scientific">Hyaloscypha hepaticicola</name>
    <dbReference type="NCBI Taxonomy" id="2082293"/>
    <lineage>
        <taxon>Eukaryota</taxon>
        <taxon>Fungi</taxon>
        <taxon>Dikarya</taxon>
        <taxon>Ascomycota</taxon>
        <taxon>Pezizomycotina</taxon>
        <taxon>Leotiomycetes</taxon>
        <taxon>Helotiales</taxon>
        <taxon>Hyaloscyphaceae</taxon>
        <taxon>Hyaloscypha</taxon>
    </lineage>
</organism>
<proteinExistence type="predicted"/>
<evidence type="ECO:0000313" key="1">
    <source>
        <dbReference type="EMBL" id="PMD22852.1"/>
    </source>
</evidence>
<evidence type="ECO:0000313" key="2">
    <source>
        <dbReference type="Proteomes" id="UP000235672"/>
    </source>
</evidence>
<keyword evidence="2" id="KW-1185">Reference proteome</keyword>
<dbReference type="AlphaFoldDB" id="A0A2J6Q9D0"/>
<gene>
    <name evidence="1" type="ORF">NA56DRAFT_76760</name>
</gene>
<sequence>MELWGELWLALKGQSAASLAIRDRLDGCLCVDLAPYNDIFHWAWDFIPHNWRWLCGYIGPACGCWIILILHRWTRDWALFPIQCIWQFLINLHITA</sequence>
<protein>
    <submittedName>
        <fullName evidence="1">Uncharacterized protein</fullName>
    </submittedName>
</protein>